<sequence length="199" mass="22340">MASVLRAYNAFLQRRPVIGQCATSAVLFGASDIVAQQAVEKRGLAKHDYVRTLRSTFYGGCLFGPAVTKWFGFLNRLQFRTPRRAVIYRVYLDQFMFAPAIIAFYFGSMTIMEGKGVSEAVSRIEKAYVPTVLRNWMVFIPTQLVNFAFVPHHLRVLTVGIVSLFWNTYLSMVNNSSQAPAEDVEIEQAEMGALVKVPA</sequence>
<dbReference type="PANTHER" id="PTHR11266:SF17">
    <property type="entry name" value="PROTEIN MPV17"/>
    <property type="match status" value="1"/>
</dbReference>
<comment type="similarity">
    <text evidence="2 6">Belongs to the peroxisomal membrane protein PXMP2/4 family.</text>
</comment>
<dbReference type="Proteomes" id="UP000703269">
    <property type="component" value="Unassembled WGS sequence"/>
</dbReference>
<keyword evidence="3 6" id="KW-0812">Transmembrane</keyword>
<protein>
    <submittedName>
        <fullName evidence="7">Mpv17/PMP22 family protein</fullName>
    </submittedName>
</protein>
<evidence type="ECO:0000256" key="1">
    <source>
        <dbReference type="ARBA" id="ARBA00004141"/>
    </source>
</evidence>
<keyword evidence="8" id="KW-1185">Reference proteome</keyword>
<feature type="transmembrane region" description="Helical" evidence="6">
    <location>
        <begin position="86"/>
        <end position="106"/>
    </location>
</feature>
<accession>A0A9P3LCC8</accession>
<dbReference type="Pfam" id="PF04117">
    <property type="entry name" value="Mpv17_PMP22"/>
    <property type="match status" value="1"/>
</dbReference>
<proteinExistence type="inferred from homology"/>
<reference evidence="7 8" key="1">
    <citation type="submission" date="2021-08" db="EMBL/GenBank/DDBJ databases">
        <title>Draft Genome Sequence of Phanerochaete sordida strain YK-624.</title>
        <authorList>
            <person name="Mori T."/>
            <person name="Dohra H."/>
            <person name="Suzuki T."/>
            <person name="Kawagishi H."/>
            <person name="Hirai H."/>
        </authorList>
    </citation>
    <scope>NUCLEOTIDE SEQUENCE [LARGE SCALE GENOMIC DNA]</scope>
    <source>
        <strain evidence="7 8">YK-624</strain>
    </source>
</reference>
<dbReference type="OrthoDB" id="430207at2759"/>
<keyword evidence="5 6" id="KW-0472">Membrane</keyword>
<name>A0A9P3LCC8_9APHY</name>
<comment type="subcellular location">
    <subcellularLocation>
        <location evidence="1">Membrane</location>
        <topology evidence="1">Multi-pass membrane protein</topology>
    </subcellularLocation>
</comment>
<keyword evidence="4 6" id="KW-1133">Transmembrane helix</keyword>
<evidence type="ECO:0000256" key="2">
    <source>
        <dbReference type="ARBA" id="ARBA00006824"/>
    </source>
</evidence>
<gene>
    <name evidence="7" type="ORF">PsYK624_055400</name>
</gene>
<evidence type="ECO:0000256" key="3">
    <source>
        <dbReference type="ARBA" id="ARBA00022692"/>
    </source>
</evidence>
<evidence type="ECO:0000256" key="4">
    <source>
        <dbReference type="ARBA" id="ARBA00022989"/>
    </source>
</evidence>
<dbReference type="EMBL" id="BPQB01000012">
    <property type="protein sequence ID" value="GJE89439.1"/>
    <property type="molecule type" value="Genomic_DNA"/>
</dbReference>
<dbReference type="AlphaFoldDB" id="A0A9P3LCC8"/>
<evidence type="ECO:0000256" key="6">
    <source>
        <dbReference type="RuleBase" id="RU363053"/>
    </source>
</evidence>
<dbReference type="InterPro" id="IPR007248">
    <property type="entry name" value="Mpv17_PMP22"/>
</dbReference>
<comment type="caution">
    <text evidence="7">The sequence shown here is derived from an EMBL/GenBank/DDBJ whole genome shotgun (WGS) entry which is preliminary data.</text>
</comment>
<dbReference type="PANTHER" id="PTHR11266">
    <property type="entry name" value="PEROXISOMAL MEMBRANE PROTEIN 2, PXMP2 MPV17"/>
    <property type="match status" value="1"/>
</dbReference>
<evidence type="ECO:0000313" key="8">
    <source>
        <dbReference type="Proteomes" id="UP000703269"/>
    </source>
</evidence>
<evidence type="ECO:0000313" key="7">
    <source>
        <dbReference type="EMBL" id="GJE89439.1"/>
    </source>
</evidence>
<organism evidence="7 8">
    <name type="scientific">Phanerochaete sordida</name>
    <dbReference type="NCBI Taxonomy" id="48140"/>
    <lineage>
        <taxon>Eukaryota</taxon>
        <taxon>Fungi</taxon>
        <taxon>Dikarya</taxon>
        <taxon>Basidiomycota</taxon>
        <taxon>Agaricomycotina</taxon>
        <taxon>Agaricomycetes</taxon>
        <taxon>Polyporales</taxon>
        <taxon>Phanerochaetaceae</taxon>
        <taxon>Phanerochaete</taxon>
    </lineage>
</organism>
<dbReference type="GO" id="GO:0005739">
    <property type="term" value="C:mitochondrion"/>
    <property type="evidence" value="ECO:0007669"/>
    <property type="project" value="TreeGrafter"/>
</dbReference>
<evidence type="ECO:0000256" key="5">
    <source>
        <dbReference type="ARBA" id="ARBA00023136"/>
    </source>
</evidence>
<comment type="caution">
    <text evidence="6">Lacks conserved residue(s) required for the propagation of feature annotation.</text>
</comment>
<dbReference type="GO" id="GO:0016020">
    <property type="term" value="C:membrane"/>
    <property type="evidence" value="ECO:0007669"/>
    <property type="project" value="UniProtKB-SubCell"/>
</dbReference>